<feature type="signal peptide" evidence="1">
    <location>
        <begin position="1"/>
        <end position="20"/>
    </location>
</feature>
<accession>A0A1R2BV53</accession>
<dbReference type="Proteomes" id="UP000187209">
    <property type="component" value="Unassembled WGS sequence"/>
</dbReference>
<name>A0A1R2BV53_9CILI</name>
<feature type="chain" id="PRO_5012887375" evidence="1">
    <location>
        <begin position="21"/>
        <end position="120"/>
    </location>
</feature>
<evidence type="ECO:0000313" key="2">
    <source>
        <dbReference type="EMBL" id="OMJ80571.1"/>
    </source>
</evidence>
<reference evidence="2 3" key="1">
    <citation type="submission" date="2016-11" db="EMBL/GenBank/DDBJ databases">
        <title>The macronuclear genome of Stentor coeruleus: a giant cell with tiny introns.</title>
        <authorList>
            <person name="Slabodnick M."/>
            <person name="Ruby J.G."/>
            <person name="Reiff S.B."/>
            <person name="Swart E.C."/>
            <person name="Gosai S."/>
            <person name="Prabakaran S."/>
            <person name="Witkowska E."/>
            <person name="Larue G.E."/>
            <person name="Fisher S."/>
            <person name="Freeman R.M."/>
            <person name="Gunawardena J."/>
            <person name="Chu W."/>
            <person name="Stover N.A."/>
            <person name="Gregory B.D."/>
            <person name="Nowacki M."/>
            <person name="Derisi J."/>
            <person name="Roy S.W."/>
            <person name="Marshall W.F."/>
            <person name="Sood P."/>
        </authorList>
    </citation>
    <scope>NUCLEOTIDE SEQUENCE [LARGE SCALE GENOMIC DNA]</scope>
    <source>
        <strain evidence="2">WM001</strain>
    </source>
</reference>
<evidence type="ECO:0000313" key="3">
    <source>
        <dbReference type="Proteomes" id="UP000187209"/>
    </source>
</evidence>
<keyword evidence="1" id="KW-0732">Signal</keyword>
<dbReference type="EMBL" id="MPUH01000417">
    <property type="protein sequence ID" value="OMJ80571.1"/>
    <property type="molecule type" value="Genomic_DNA"/>
</dbReference>
<sequence>MLSVFKILLSALVLKTLVLSCSISNSYDLTFYVTSSTNDMITCGSNSAVKAVITSYSINGPPVLPSIWDTYTSNSVYRCVMTKYFFIPGIPTGAVVDVFTDDSTTMKINDLQVSSVSTTA</sequence>
<keyword evidence="3" id="KW-1185">Reference proteome</keyword>
<dbReference type="AlphaFoldDB" id="A0A1R2BV53"/>
<protein>
    <submittedName>
        <fullName evidence="2">Uncharacterized protein</fullName>
    </submittedName>
</protein>
<organism evidence="2 3">
    <name type="scientific">Stentor coeruleus</name>
    <dbReference type="NCBI Taxonomy" id="5963"/>
    <lineage>
        <taxon>Eukaryota</taxon>
        <taxon>Sar</taxon>
        <taxon>Alveolata</taxon>
        <taxon>Ciliophora</taxon>
        <taxon>Postciliodesmatophora</taxon>
        <taxon>Heterotrichea</taxon>
        <taxon>Heterotrichida</taxon>
        <taxon>Stentoridae</taxon>
        <taxon>Stentor</taxon>
    </lineage>
</organism>
<gene>
    <name evidence="2" type="ORF">SteCoe_19111</name>
</gene>
<comment type="caution">
    <text evidence="2">The sequence shown here is derived from an EMBL/GenBank/DDBJ whole genome shotgun (WGS) entry which is preliminary data.</text>
</comment>
<evidence type="ECO:0000256" key="1">
    <source>
        <dbReference type="SAM" id="SignalP"/>
    </source>
</evidence>
<proteinExistence type="predicted"/>